<feature type="domain" description="Helicase ATP-binding" evidence="4">
    <location>
        <begin position="700"/>
        <end position="866"/>
    </location>
</feature>
<dbReference type="Pfam" id="PF04434">
    <property type="entry name" value="SWIM"/>
    <property type="match status" value="1"/>
</dbReference>
<dbReference type="RefSeq" id="WP_127194173.1">
    <property type="nucleotide sequence ID" value="NZ_RZNY01000024.1"/>
</dbReference>
<accession>A0A3S1DQ08</accession>
<keyword evidence="7" id="KW-1185">Reference proteome</keyword>
<organism evidence="6 7">
    <name type="scientific">Paenibacillus anaericanus</name>
    <dbReference type="NCBI Taxonomy" id="170367"/>
    <lineage>
        <taxon>Bacteria</taxon>
        <taxon>Bacillati</taxon>
        <taxon>Bacillota</taxon>
        <taxon>Bacilli</taxon>
        <taxon>Bacillales</taxon>
        <taxon>Paenibacillaceae</taxon>
        <taxon>Paenibacillus</taxon>
    </lineage>
</organism>
<dbReference type="GO" id="GO:0016787">
    <property type="term" value="F:hydrolase activity"/>
    <property type="evidence" value="ECO:0007669"/>
    <property type="project" value="UniProtKB-KW"/>
</dbReference>
<keyword evidence="1" id="KW-0378">Hydrolase</keyword>
<reference evidence="6 7" key="1">
    <citation type="submission" date="2018-12" db="EMBL/GenBank/DDBJ databases">
        <authorList>
            <person name="Sun L."/>
            <person name="Chen Z."/>
        </authorList>
    </citation>
    <scope>NUCLEOTIDE SEQUENCE [LARGE SCALE GENOMIC DNA]</scope>
    <source>
        <strain evidence="6 7">DSM 15890</strain>
    </source>
</reference>
<evidence type="ECO:0000313" key="7">
    <source>
        <dbReference type="Proteomes" id="UP000279446"/>
    </source>
</evidence>
<dbReference type="OrthoDB" id="9760715at2"/>
<dbReference type="Pfam" id="PF08455">
    <property type="entry name" value="SNF2_assoc"/>
    <property type="match status" value="1"/>
</dbReference>
<keyword evidence="2" id="KW-0479">Metal-binding</keyword>
<keyword evidence="6" id="KW-0067">ATP-binding</keyword>
<evidence type="ECO:0000259" key="5">
    <source>
        <dbReference type="PROSITE" id="PS51194"/>
    </source>
</evidence>
<dbReference type="PROSITE" id="PS51192">
    <property type="entry name" value="HELICASE_ATP_BIND_1"/>
    <property type="match status" value="1"/>
</dbReference>
<dbReference type="InterPro" id="IPR000330">
    <property type="entry name" value="SNF2_N"/>
</dbReference>
<dbReference type="CDD" id="cd18793">
    <property type="entry name" value="SF2_C_SNF"/>
    <property type="match status" value="1"/>
</dbReference>
<dbReference type="Pfam" id="PF00176">
    <property type="entry name" value="SNF2-rel_dom"/>
    <property type="match status" value="1"/>
</dbReference>
<dbReference type="GO" id="GO:0004386">
    <property type="term" value="F:helicase activity"/>
    <property type="evidence" value="ECO:0007669"/>
    <property type="project" value="UniProtKB-KW"/>
</dbReference>
<dbReference type="Gene3D" id="3.40.50.10810">
    <property type="entry name" value="Tandem AAA-ATPase domain"/>
    <property type="match status" value="1"/>
</dbReference>
<dbReference type="InterPro" id="IPR013663">
    <property type="entry name" value="Helicase_SWF/SNF/SWI_bac"/>
</dbReference>
<keyword evidence="2" id="KW-0863">Zinc-finger</keyword>
<feature type="domain" description="SWIM-type" evidence="3">
    <location>
        <begin position="55"/>
        <end position="94"/>
    </location>
</feature>
<evidence type="ECO:0000256" key="2">
    <source>
        <dbReference type="PROSITE-ProRule" id="PRU00325"/>
    </source>
</evidence>
<dbReference type="PANTHER" id="PTHR10799">
    <property type="entry name" value="SNF2/RAD54 HELICASE FAMILY"/>
    <property type="match status" value="1"/>
</dbReference>
<dbReference type="InterPro" id="IPR001650">
    <property type="entry name" value="Helicase_C-like"/>
</dbReference>
<keyword evidence="6" id="KW-0547">Nucleotide-binding</keyword>
<gene>
    <name evidence="6" type="ORF">EJP82_21800</name>
</gene>
<name>A0A3S1DQ08_9BACL</name>
<dbReference type="CDD" id="cd18012">
    <property type="entry name" value="DEXQc_arch_SWI2_SNF2"/>
    <property type="match status" value="1"/>
</dbReference>
<dbReference type="SMART" id="SM00490">
    <property type="entry name" value="HELICc"/>
    <property type="match status" value="1"/>
</dbReference>
<evidence type="ECO:0000259" key="4">
    <source>
        <dbReference type="PROSITE" id="PS51192"/>
    </source>
</evidence>
<feature type="domain" description="Helicase C-terminal" evidence="5">
    <location>
        <begin position="976"/>
        <end position="1138"/>
    </location>
</feature>
<dbReference type="AlphaFoldDB" id="A0A3S1DQ08"/>
<dbReference type="PROSITE" id="PS51194">
    <property type="entry name" value="HELICASE_CTER"/>
    <property type="match status" value="1"/>
</dbReference>
<dbReference type="PROSITE" id="PS50966">
    <property type="entry name" value="ZF_SWIM"/>
    <property type="match status" value="1"/>
</dbReference>
<evidence type="ECO:0000313" key="6">
    <source>
        <dbReference type="EMBL" id="RUT42867.1"/>
    </source>
</evidence>
<dbReference type="InterPro" id="IPR007527">
    <property type="entry name" value="Znf_SWIM"/>
</dbReference>
<dbReference type="EMBL" id="RZNY01000024">
    <property type="protein sequence ID" value="RUT42867.1"/>
    <property type="molecule type" value="Genomic_DNA"/>
</dbReference>
<dbReference type="GO" id="GO:0005524">
    <property type="term" value="F:ATP binding"/>
    <property type="evidence" value="ECO:0007669"/>
    <property type="project" value="InterPro"/>
</dbReference>
<comment type="caution">
    <text evidence="6">The sequence shown here is derived from an EMBL/GenBank/DDBJ whole genome shotgun (WGS) entry which is preliminary data.</text>
</comment>
<keyword evidence="6" id="KW-0347">Helicase</keyword>
<dbReference type="SMART" id="SM00487">
    <property type="entry name" value="DEXDc"/>
    <property type="match status" value="1"/>
</dbReference>
<sequence>MDRSMVPFTLGEVRSLCGRISYKRGEQLVKEGLVAELNSDGVGHFEAKVRGEQPYDVKVDVNRSGTLKALCNCPAYTPYYGYCKHIAAVLITIHQVHSEPGIRSGLVVPLSPLFESAESVGTGHDEHPQDSQPNATVAYEGDDIVSSSLISLFQRKSGVTRKHGSELATKIPINGRKELLNVEFTVKRVHSLRDEYKFVMELKVGEKRLYIVNDLGEFLGCVEAAERYPFTKLFTYDPSLHEFSPEDRELIMRLIDIHNSEYAYKEATHLSPRYSSTRSKGDKRQLIIPPLAWKSLVQLMMQPGLNVLMEQDNGATRSFVAEEDRLPVSFKMRKEPETENYLMDIEGLQECTLMPRYGCVVAEGRVILLEESDTRIASELWKLLYHKESNQLHIPPIQIDSFMEHVVPGLRRLGNVSMEQQIADRLVETQLRAKLFLEQDGEVLRGTLEFHYDGIKLHPLSLGNRNESEDGSGGWDVDSIGSPILGDVILIRDTQRESLVLEMIDRSAFRINEGGLIAEAEDELYDVLFNLLPELEHVAEIYATPSVKRMIHSSNRPPKVKIDTDSSLNWLEVSFEMDAMNEDELRGILLSIVEKKKYYRLPEGAFLSLENEEFQVFNRLYSDLGMKTNDIKGGLISLPVARGLQFQDRNEEGLQGVQWGRSLRRLLDHLKDPEAMDFEVPFSLAPILRDYQVTGFRWMKMLAHYRFGGILADDMGLGKTLQSIAYIVSEHEKSSATGVERKPVLIVAPASLVYNWESEFHKFAPQLHVKVAAGDKQERSEVLSEVEKVDVIVTTYPSLRRDLEWYREITFDTLIIDEAQYIKNPESQTAQAVKEISAAHHFALTGTPIENSLEELWSIFDAVFPGLFGGRKTFIEMPRDRIAKKVRPFILRRLKKDVLRELPDKIETVLQSELHVEQKQLYSAYLAKLQEDTAKDLEEGNFQKSRIKILAGITRLRQLCCHPTLFIDSYTGSSGKLEQLLELVEEALDSGKRMLIFSQFTGILSLIRSELVQREVDLFYLDGFTPSRERVDLCRRFNEGENQIFLISLKAGGTGLNLTGADTVILYDLWWNPAVEEQATGRAHRMGQKQVVQVIRLVSKGTIEEKILELQERKRDLIEEVISSESGEGTSSSLTEQEIRGLLMI</sequence>
<dbReference type="GO" id="GO:0008270">
    <property type="term" value="F:zinc ion binding"/>
    <property type="evidence" value="ECO:0007669"/>
    <property type="project" value="UniProtKB-KW"/>
</dbReference>
<dbReference type="Proteomes" id="UP000279446">
    <property type="component" value="Unassembled WGS sequence"/>
</dbReference>
<keyword evidence="2" id="KW-0862">Zinc</keyword>
<evidence type="ECO:0000259" key="3">
    <source>
        <dbReference type="PROSITE" id="PS50966"/>
    </source>
</evidence>
<dbReference type="InterPro" id="IPR038718">
    <property type="entry name" value="SNF2-like_sf"/>
</dbReference>
<dbReference type="InterPro" id="IPR049730">
    <property type="entry name" value="SNF2/RAD54-like_C"/>
</dbReference>
<dbReference type="Pfam" id="PF00271">
    <property type="entry name" value="Helicase_C"/>
    <property type="match status" value="1"/>
</dbReference>
<dbReference type="SUPFAM" id="SSF52540">
    <property type="entry name" value="P-loop containing nucleoside triphosphate hydrolases"/>
    <property type="match status" value="2"/>
</dbReference>
<evidence type="ECO:0000256" key="1">
    <source>
        <dbReference type="ARBA" id="ARBA00022801"/>
    </source>
</evidence>
<dbReference type="InterPro" id="IPR014001">
    <property type="entry name" value="Helicase_ATP-bd"/>
</dbReference>
<proteinExistence type="predicted"/>
<dbReference type="Gene3D" id="3.40.50.300">
    <property type="entry name" value="P-loop containing nucleotide triphosphate hydrolases"/>
    <property type="match status" value="1"/>
</dbReference>
<dbReference type="InterPro" id="IPR027417">
    <property type="entry name" value="P-loop_NTPase"/>
</dbReference>
<protein>
    <submittedName>
        <fullName evidence="6">Helicase SNF</fullName>
    </submittedName>
</protein>
<dbReference type="FunFam" id="3.40.50.300:FF:000533">
    <property type="entry name" value="Helicase, Snf2 family"/>
    <property type="match status" value="1"/>
</dbReference>